<feature type="compositionally biased region" description="Low complexity" evidence="1">
    <location>
        <begin position="179"/>
        <end position="199"/>
    </location>
</feature>
<feature type="compositionally biased region" description="Low complexity" evidence="1">
    <location>
        <begin position="33"/>
        <end position="51"/>
    </location>
</feature>
<sequence length="235" mass="23620">MERREPGSRGARAGGAASRRAPPPPAPPPAGPALPASPGRSAPLPRGSRAAAPPPPSLPAPRRALTPWAGGALTPRAARDPAACARSAARAGPPAARRALLGHRPRPPAPAPAPAPGAARTSTAIRGPAEAAGPTLRGRRRRLPARRALARRRRTKRGVLPPGGRRTRSPAPPARPRACRSGADPAGRAPARARAGLGSDPRPAVSLGGRPRAGGGGACARVTAVSEGMPLCEFS</sequence>
<reference evidence="3" key="1">
    <citation type="submission" date="2025-08" db="UniProtKB">
        <authorList>
            <consortium name="RefSeq"/>
        </authorList>
    </citation>
    <scope>IDENTIFICATION</scope>
    <source>
        <tissue evidence="3">Cell line</tissue>
    </source>
</reference>
<proteinExistence type="predicted"/>
<organism evidence="2 3">
    <name type="scientific">Vulpes vulpes</name>
    <name type="common">Red fox</name>
    <dbReference type="NCBI Taxonomy" id="9627"/>
    <lineage>
        <taxon>Eukaryota</taxon>
        <taxon>Metazoa</taxon>
        <taxon>Chordata</taxon>
        <taxon>Craniata</taxon>
        <taxon>Vertebrata</taxon>
        <taxon>Euteleostomi</taxon>
        <taxon>Mammalia</taxon>
        <taxon>Eutheria</taxon>
        <taxon>Laurasiatheria</taxon>
        <taxon>Carnivora</taxon>
        <taxon>Caniformia</taxon>
        <taxon>Canidae</taxon>
        <taxon>Vulpes</taxon>
    </lineage>
</organism>
<feature type="region of interest" description="Disordered" evidence="1">
    <location>
        <begin position="1"/>
        <end position="218"/>
    </location>
</feature>
<dbReference type="RefSeq" id="XP_072589807.1">
    <property type="nucleotide sequence ID" value="XM_072733706.1"/>
</dbReference>
<evidence type="ECO:0008006" key="4">
    <source>
        <dbReference type="Google" id="ProtNLM"/>
    </source>
</evidence>
<dbReference type="GeneID" id="140595107"/>
<feature type="compositionally biased region" description="Low complexity" evidence="1">
    <location>
        <begin position="80"/>
        <end position="99"/>
    </location>
</feature>
<evidence type="ECO:0000313" key="3">
    <source>
        <dbReference type="RefSeq" id="XP_072589807.1"/>
    </source>
</evidence>
<evidence type="ECO:0000256" key="1">
    <source>
        <dbReference type="SAM" id="MobiDB-lite"/>
    </source>
</evidence>
<evidence type="ECO:0000313" key="2">
    <source>
        <dbReference type="Proteomes" id="UP001652641"/>
    </source>
</evidence>
<name>A0ABM4YHN2_VULVU</name>
<feature type="compositionally biased region" description="Pro residues" evidence="1">
    <location>
        <begin position="21"/>
        <end position="32"/>
    </location>
</feature>
<feature type="compositionally biased region" description="Basic residues" evidence="1">
    <location>
        <begin position="137"/>
        <end position="157"/>
    </location>
</feature>
<keyword evidence="2" id="KW-1185">Reference proteome</keyword>
<accession>A0ABM4YHN2</accession>
<dbReference type="Proteomes" id="UP001652641">
    <property type="component" value="Chromosome 13"/>
</dbReference>
<protein>
    <recommendedName>
        <fullName evidence="4">Basic proline-rich protein-like</fullName>
    </recommendedName>
</protein>
<gene>
    <name evidence="3" type="primary">LOC140595107</name>
</gene>
<feature type="compositionally biased region" description="Low complexity" evidence="1">
    <location>
        <begin position="8"/>
        <end position="20"/>
    </location>
</feature>